<feature type="domain" description="Bacterial bifunctional deaminase-reductase C-terminal" evidence="2">
    <location>
        <begin position="6"/>
        <end position="181"/>
    </location>
</feature>
<protein>
    <submittedName>
        <fullName evidence="3">Dihydrofolate reductase family protein</fullName>
    </submittedName>
</protein>
<proteinExistence type="predicted"/>
<accession>A0ABV8GA63</accession>
<dbReference type="InterPro" id="IPR024072">
    <property type="entry name" value="DHFR-like_dom_sf"/>
</dbReference>
<keyword evidence="4" id="KW-1185">Reference proteome</keyword>
<name>A0ABV8GA63_9ACTN</name>
<evidence type="ECO:0000259" key="2">
    <source>
        <dbReference type="Pfam" id="PF01872"/>
    </source>
</evidence>
<sequence length="266" mass="29377">MSKTFATLGMSLNGFIAGPNSRPDNPLGDGGTRIHEWVYGVEAWRARQNVNGGRTNQDDDIVRENFTRAGAYIMGRHMFAEGEVGWSDPPPFRAPVFVLTHTPRDPWIRQGGTTFTFVTEGIDTALALARQVSQDKDVQISGGADTVRQFFNAGLLDELQIHLAPLVLGAGVRLFAGSSSGQQMSTRMDRTVGGRPGRVGRQERTWRCFSRSRCQRRTVSGRTRSRSRRRTSRGNDVRSAARKARSSGANLTLVPAPSCRSRTVIW</sequence>
<evidence type="ECO:0000313" key="4">
    <source>
        <dbReference type="Proteomes" id="UP001595851"/>
    </source>
</evidence>
<dbReference type="Proteomes" id="UP001595851">
    <property type="component" value="Unassembled WGS sequence"/>
</dbReference>
<dbReference type="EMBL" id="JBHSBI010000014">
    <property type="protein sequence ID" value="MFC4010863.1"/>
    <property type="molecule type" value="Genomic_DNA"/>
</dbReference>
<reference evidence="4" key="1">
    <citation type="journal article" date="2019" name="Int. J. Syst. Evol. Microbiol.">
        <title>The Global Catalogue of Microorganisms (GCM) 10K type strain sequencing project: providing services to taxonomists for standard genome sequencing and annotation.</title>
        <authorList>
            <consortium name="The Broad Institute Genomics Platform"/>
            <consortium name="The Broad Institute Genome Sequencing Center for Infectious Disease"/>
            <person name="Wu L."/>
            <person name="Ma J."/>
        </authorList>
    </citation>
    <scope>NUCLEOTIDE SEQUENCE [LARGE SCALE GENOMIC DNA]</scope>
    <source>
        <strain evidence="4">TBRC 1276</strain>
    </source>
</reference>
<organism evidence="3 4">
    <name type="scientific">Nonomuraea purpurea</name>
    <dbReference type="NCBI Taxonomy" id="1849276"/>
    <lineage>
        <taxon>Bacteria</taxon>
        <taxon>Bacillati</taxon>
        <taxon>Actinomycetota</taxon>
        <taxon>Actinomycetes</taxon>
        <taxon>Streptosporangiales</taxon>
        <taxon>Streptosporangiaceae</taxon>
        <taxon>Nonomuraea</taxon>
    </lineage>
</organism>
<gene>
    <name evidence="3" type="ORF">ACFOY2_26790</name>
</gene>
<dbReference type="SUPFAM" id="SSF53597">
    <property type="entry name" value="Dihydrofolate reductase-like"/>
    <property type="match status" value="1"/>
</dbReference>
<dbReference type="RefSeq" id="WP_379530837.1">
    <property type="nucleotide sequence ID" value="NZ_JBHSBI010000014.1"/>
</dbReference>
<evidence type="ECO:0000313" key="3">
    <source>
        <dbReference type="EMBL" id="MFC4010863.1"/>
    </source>
</evidence>
<dbReference type="Pfam" id="PF01872">
    <property type="entry name" value="RibD_C"/>
    <property type="match status" value="1"/>
</dbReference>
<feature type="region of interest" description="Disordered" evidence="1">
    <location>
        <begin position="217"/>
        <end position="254"/>
    </location>
</feature>
<dbReference type="PANTHER" id="PTHR38011">
    <property type="entry name" value="DIHYDROFOLATE REDUCTASE FAMILY PROTEIN (AFU_ORTHOLOGUE AFUA_8G06820)"/>
    <property type="match status" value="1"/>
</dbReference>
<comment type="caution">
    <text evidence="3">The sequence shown here is derived from an EMBL/GenBank/DDBJ whole genome shotgun (WGS) entry which is preliminary data.</text>
</comment>
<dbReference type="InterPro" id="IPR002734">
    <property type="entry name" value="RibDG_C"/>
</dbReference>
<feature type="compositionally biased region" description="Basic residues" evidence="1">
    <location>
        <begin position="223"/>
        <end position="232"/>
    </location>
</feature>
<evidence type="ECO:0000256" key="1">
    <source>
        <dbReference type="SAM" id="MobiDB-lite"/>
    </source>
</evidence>
<dbReference type="InterPro" id="IPR050765">
    <property type="entry name" value="Riboflavin_Biosynth_HTPR"/>
</dbReference>
<dbReference type="PANTHER" id="PTHR38011:SF12">
    <property type="entry name" value="BIFUNCTIONAL DEAMINASE-REDUCTASE DOMAIN PROTEIN"/>
    <property type="match status" value="1"/>
</dbReference>
<dbReference type="Gene3D" id="3.40.430.10">
    <property type="entry name" value="Dihydrofolate Reductase, subunit A"/>
    <property type="match status" value="1"/>
</dbReference>